<feature type="compositionally biased region" description="Basic and acidic residues" evidence="2">
    <location>
        <begin position="186"/>
        <end position="195"/>
    </location>
</feature>
<dbReference type="PANTHER" id="PTHR46424">
    <property type="entry name" value="UBX DOMAIN-CONTAINING PROTEIN 4"/>
    <property type="match status" value="1"/>
</dbReference>
<dbReference type="GO" id="GO:0036503">
    <property type="term" value="P:ERAD pathway"/>
    <property type="evidence" value="ECO:0007669"/>
    <property type="project" value="TreeGrafter"/>
</dbReference>
<reference evidence="5" key="2">
    <citation type="journal article" date="2021" name="Genome Biol. Evol.">
        <title>Developing a high-quality reference genome for a parasitic bivalve with doubly uniparental inheritance (Bivalvia: Unionida).</title>
        <authorList>
            <person name="Smith C.H."/>
        </authorList>
    </citation>
    <scope>NUCLEOTIDE SEQUENCE</scope>
    <source>
        <strain evidence="5">CHS0354</strain>
        <tissue evidence="5">Mantle</tissue>
    </source>
</reference>
<dbReference type="GO" id="GO:0005783">
    <property type="term" value="C:endoplasmic reticulum"/>
    <property type="evidence" value="ECO:0007669"/>
    <property type="project" value="TreeGrafter"/>
</dbReference>
<reference evidence="5" key="1">
    <citation type="journal article" date="2021" name="Genome Biol. Evol.">
        <title>A High-Quality Reference Genome for a Parasitic Bivalve with Doubly Uniparental Inheritance (Bivalvia: Unionida).</title>
        <authorList>
            <person name="Smith C.H."/>
        </authorList>
    </citation>
    <scope>NUCLEOTIDE SEQUENCE</scope>
    <source>
        <strain evidence="5">CHS0354</strain>
    </source>
</reference>
<reference evidence="5" key="3">
    <citation type="submission" date="2023-05" db="EMBL/GenBank/DDBJ databases">
        <authorList>
            <person name="Smith C.H."/>
        </authorList>
    </citation>
    <scope>NUCLEOTIDE SEQUENCE</scope>
    <source>
        <strain evidence="5">CHS0354</strain>
        <tissue evidence="5">Mantle</tissue>
    </source>
</reference>
<dbReference type="AlphaFoldDB" id="A0AAE0VT30"/>
<organism evidence="5 6">
    <name type="scientific">Potamilus streckersoni</name>
    <dbReference type="NCBI Taxonomy" id="2493646"/>
    <lineage>
        <taxon>Eukaryota</taxon>
        <taxon>Metazoa</taxon>
        <taxon>Spiralia</taxon>
        <taxon>Lophotrochozoa</taxon>
        <taxon>Mollusca</taxon>
        <taxon>Bivalvia</taxon>
        <taxon>Autobranchia</taxon>
        <taxon>Heteroconchia</taxon>
        <taxon>Palaeoheterodonta</taxon>
        <taxon>Unionida</taxon>
        <taxon>Unionoidea</taxon>
        <taxon>Unionidae</taxon>
        <taxon>Ambleminae</taxon>
        <taxon>Lampsilini</taxon>
        <taxon>Potamilus</taxon>
    </lineage>
</organism>
<dbReference type="SUPFAM" id="SSF54236">
    <property type="entry name" value="Ubiquitin-like"/>
    <property type="match status" value="1"/>
</dbReference>
<dbReference type="InterPro" id="IPR015940">
    <property type="entry name" value="UBA"/>
</dbReference>
<sequence>MATQTQSLDDVIVCLMSMGFELQDCQDAIQYGKITVESAVEWLVAGKPGYAGSAFEQPKLKLRKGGESKFEEGTNPFLQPAPYQNEQTLNQSHNSIVKQDKGQSSTSNLSQSDSDVVSRLHLSDEQRKIKEDFEHKKREEAKKEAHAEKKKQKEEHARILKEIAADRERQKLKGHITATSSVKSADQSERQESKVKIGTVVQEDKKQVVDGGGTNSGSSCLIQIRFQDGRSVRQSFSVFATLGDVWNFMTCKEQIPPNPDTVCFIQPFPHREFSKEDMHTSLVDLGFTPTGSLVLQRKQIDTLNARQDSQLSTENFQDAVSDKSVEEEKNELERMGLPPQFGRFPQGVNPPMQPSHHWGRGRSLGDEGGL</sequence>
<feature type="compositionally biased region" description="Basic and acidic residues" evidence="2">
    <location>
        <begin position="320"/>
        <end position="334"/>
    </location>
</feature>
<feature type="domain" description="UBX" evidence="4">
    <location>
        <begin position="215"/>
        <end position="295"/>
    </location>
</feature>
<feature type="region of interest" description="Disordered" evidence="2">
    <location>
        <begin position="95"/>
        <end position="155"/>
    </location>
</feature>
<keyword evidence="6" id="KW-1185">Reference proteome</keyword>
<feature type="compositionally biased region" description="Low complexity" evidence="2">
    <location>
        <begin position="103"/>
        <end position="115"/>
    </location>
</feature>
<dbReference type="SMART" id="SM00166">
    <property type="entry name" value="UBX"/>
    <property type="match status" value="1"/>
</dbReference>
<dbReference type="SUPFAM" id="SSF46934">
    <property type="entry name" value="UBA-like"/>
    <property type="match status" value="1"/>
</dbReference>
<dbReference type="Pfam" id="PF00789">
    <property type="entry name" value="UBX"/>
    <property type="match status" value="1"/>
</dbReference>
<feature type="region of interest" description="Disordered" evidence="2">
    <location>
        <begin position="306"/>
        <end position="370"/>
    </location>
</feature>
<feature type="region of interest" description="Disordered" evidence="2">
    <location>
        <begin position="172"/>
        <end position="195"/>
    </location>
</feature>
<dbReference type="PANTHER" id="PTHR46424:SF1">
    <property type="entry name" value="UBX DOMAIN-CONTAINING PROTEIN 4"/>
    <property type="match status" value="1"/>
</dbReference>
<dbReference type="InterPro" id="IPR001012">
    <property type="entry name" value="UBX_dom"/>
</dbReference>
<evidence type="ECO:0000313" key="5">
    <source>
        <dbReference type="EMBL" id="KAK3589603.1"/>
    </source>
</evidence>
<dbReference type="Gene3D" id="3.10.20.90">
    <property type="entry name" value="Phosphatidylinositol 3-kinase Catalytic Subunit, Chain A, domain 1"/>
    <property type="match status" value="1"/>
</dbReference>
<name>A0AAE0VT30_9BIVA</name>
<feature type="domain" description="UBA" evidence="3">
    <location>
        <begin position="7"/>
        <end position="46"/>
    </location>
</feature>
<dbReference type="Gene3D" id="1.10.8.10">
    <property type="entry name" value="DNA helicase RuvA subunit, C-terminal domain"/>
    <property type="match status" value="1"/>
</dbReference>
<dbReference type="InterPro" id="IPR029071">
    <property type="entry name" value="Ubiquitin-like_domsf"/>
</dbReference>
<gene>
    <name evidence="5" type="ORF">CHS0354_043064</name>
</gene>
<dbReference type="Proteomes" id="UP001195483">
    <property type="component" value="Unassembled WGS sequence"/>
</dbReference>
<dbReference type="EMBL" id="JAEAOA010002360">
    <property type="protein sequence ID" value="KAK3589603.1"/>
    <property type="molecule type" value="Genomic_DNA"/>
</dbReference>
<accession>A0AAE0VT30</accession>
<dbReference type="PROSITE" id="PS50033">
    <property type="entry name" value="UBX"/>
    <property type="match status" value="1"/>
</dbReference>
<evidence type="ECO:0000313" key="6">
    <source>
        <dbReference type="Proteomes" id="UP001195483"/>
    </source>
</evidence>
<evidence type="ECO:0000256" key="1">
    <source>
        <dbReference type="ARBA" id="ARBA00040925"/>
    </source>
</evidence>
<evidence type="ECO:0000259" key="4">
    <source>
        <dbReference type="PROSITE" id="PS50033"/>
    </source>
</evidence>
<proteinExistence type="predicted"/>
<feature type="compositionally biased region" description="Polar residues" evidence="2">
    <location>
        <begin position="306"/>
        <end position="318"/>
    </location>
</feature>
<evidence type="ECO:0000259" key="3">
    <source>
        <dbReference type="PROSITE" id="PS50030"/>
    </source>
</evidence>
<dbReference type="InterPro" id="IPR009060">
    <property type="entry name" value="UBA-like_sf"/>
</dbReference>
<evidence type="ECO:0000256" key="2">
    <source>
        <dbReference type="SAM" id="MobiDB-lite"/>
    </source>
</evidence>
<protein>
    <recommendedName>
        <fullName evidence="1">UBX domain-containing protein 4</fullName>
    </recommendedName>
</protein>
<feature type="compositionally biased region" description="Basic and acidic residues" evidence="2">
    <location>
        <begin position="116"/>
        <end position="155"/>
    </location>
</feature>
<comment type="caution">
    <text evidence="5">The sequence shown here is derived from an EMBL/GenBank/DDBJ whole genome shotgun (WGS) entry which is preliminary data.</text>
</comment>
<dbReference type="CDD" id="cd01767">
    <property type="entry name" value="UBX"/>
    <property type="match status" value="1"/>
</dbReference>
<dbReference type="PROSITE" id="PS50030">
    <property type="entry name" value="UBA"/>
    <property type="match status" value="1"/>
</dbReference>